<feature type="compositionally biased region" description="Low complexity" evidence="1">
    <location>
        <begin position="47"/>
        <end position="71"/>
    </location>
</feature>
<dbReference type="EMBL" id="SGJD01001871">
    <property type="protein sequence ID" value="KAB0397824.1"/>
    <property type="molecule type" value="Genomic_DNA"/>
</dbReference>
<sequence>HRAVGDHSGRREPVCPDRTLLRSGPASHLQPGCERPGPGHWGDPFTASPRGAPAPADARPLLTPTAALSATEQRGGQHARPGPVCQPAAPGCFHAARRRAGGPPRTHHCGQWPHGGAPAASTAASPARGQESASWLPCSPAVSHWFHAGYSGAPCQRQPGLRPRRQRGRWRAGQGRRG</sequence>
<keyword evidence="3" id="KW-1185">Reference proteome</keyword>
<proteinExistence type="predicted"/>
<gene>
    <name evidence="2" type="ORF">E2I00_014254</name>
</gene>
<comment type="caution">
    <text evidence="2">The sequence shown here is derived from an EMBL/GenBank/DDBJ whole genome shotgun (WGS) entry which is preliminary data.</text>
</comment>
<feature type="compositionally biased region" description="Basic and acidic residues" evidence="1">
    <location>
        <begin position="1"/>
        <end position="15"/>
    </location>
</feature>
<evidence type="ECO:0000313" key="3">
    <source>
        <dbReference type="Proteomes" id="UP000437017"/>
    </source>
</evidence>
<dbReference type="Proteomes" id="UP000437017">
    <property type="component" value="Unassembled WGS sequence"/>
</dbReference>
<feature type="non-terminal residue" evidence="2">
    <location>
        <position position="178"/>
    </location>
</feature>
<evidence type="ECO:0000313" key="2">
    <source>
        <dbReference type="EMBL" id="KAB0397824.1"/>
    </source>
</evidence>
<feature type="region of interest" description="Disordered" evidence="1">
    <location>
        <begin position="149"/>
        <end position="178"/>
    </location>
</feature>
<accession>A0A643CCG2</accession>
<protein>
    <submittedName>
        <fullName evidence="2">Uncharacterized protein</fullName>
    </submittedName>
</protein>
<organism evidence="2 3">
    <name type="scientific">Balaenoptera physalus</name>
    <name type="common">Fin whale</name>
    <name type="synonym">Balaena physalus</name>
    <dbReference type="NCBI Taxonomy" id="9770"/>
    <lineage>
        <taxon>Eukaryota</taxon>
        <taxon>Metazoa</taxon>
        <taxon>Chordata</taxon>
        <taxon>Craniata</taxon>
        <taxon>Vertebrata</taxon>
        <taxon>Euteleostomi</taxon>
        <taxon>Mammalia</taxon>
        <taxon>Eutheria</taxon>
        <taxon>Laurasiatheria</taxon>
        <taxon>Artiodactyla</taxon>
        <taxon>Whippomorpha</taxon>
        <taxon>Cetacea</taxon>
        <taxon>Mysticeti</taxon>
        <taxon>Balaenopteridae</taxon>
        <taxon>Balaenoptera</taxon>
    </lineage>
</organism>
<feature type="compositionally biased region" description="Low complexity" evidence="1">
    <location>
        <begin position="117"/>
        <end position="127"/>
    </location>
</feature>
<feature type="compositionally biased region" description="Basic residues" evidence="1">
    <location>
        <begin position="95"/>
        <end position="108"/>
    </location>
</feature>
<feature type="compositionally biased region" description="Basic residues" evidence="1">
    <location>
        <begin position="162"/>
        <end position="178"/>
    </location>
</feature>
<dbReference type="AlphaFoldDB" id="A0A643CCG2"/>
<name>A0A643CCG2_BALPH</name>
<reference evidence="2 3" key="1">
    <citation type="journal article" date="2019" name="PLoS ONE">
        <title>Genomic analyses reveal an absence of contemporary introgressive admixture between fin whales and blue whales, despite known hybrids.</title>
        <authorList>
            <person name="Westbury M.V."/>
            <person name="Petersen B."/>
            <person name="Lorenzen E.D."/>
        </authorList>
    </citation>
    <scope>NUCLEOTIDE SEQUENCE [LARGE SCALE GENOMIC DNA]</scope>
    <source>
        <strain evidence="2">FinWhale-01</strain>
    </source>
</reference>
<feature type="region of interest" description="Disordered" evidence="1">
    <location>
        <begin position="1"/>
        <end position="134"/>
    </location>
</feature>
<evidence type="ECO:0000256" key="1">
    <source>
        <dbReference type="SAM" id="MobiDB-lite"/>
    </source>
</evidence>
<feature type="non-terminal residue" evidence="2">
    <location>
        <position position="1"/>
    </location>
</feature>